<sequence>MKPFKIYNVSNSVLLIVPLLIVSCKKAVPMKDKEADSIIVSEQSTNTLPSDSQELKINKDTVEMIQNNGSEVNEVRKGQIIKVVDGEKLPLLIDEKFTDKNQKLILKIRNYEKTSLKASILPQNNNMNIRFNQIRTPDGKFDGPFSRDISYEIPKSGEVWLIIGKNLMAEGEIAGDFSVRVE</sequence>
<evidence type="ECO:0000313" key="2">
    <source>
        <dbReference type="Proteomes" id="UP001596550"/>
    </source>
</evidence>
<accession>A0ABW2LZA7</accession>
<comment type="caution">
    <text evidence="1">The sequence shown here is derived from an EMBL/GenBank/DDBJ whole genome shotgun (WGS) entry which is preliminary data.</text>
</comment>
<name>A0ABW2LZA7_9FLAO</name>
<dbReference type="EMBL" id="JBHTCR010000007">
    <property type="protein sequence ID" value="MFC7347932.1"/>
    <property type="molecule type" value="Genomic_DNA"/>
</dbReference>
<proteinExistence type="predicted"/>
<keyword evidence="2" id="KW-1185">Reference proteome</keyword>
<dbReference type="PROSITE" id="PS51257">
    <property type="entry name" value="PROKAR_LIPOPROTEIN"/>
    <property type="match status" value="1"/>
</dbReference>
<reference evidence="2" key="1">
    <citation type="journal article" date="2019" name="Int. J. Syst. Evol. Microbiol.">
        <title>The Global Catalogue of Microorganisms (GCM) 10K type strain sequencing project: providing services to taxonomists for standard genome sequencing and annotation.</title>
        <authorList>
            <consortium name="The Broad Institute Genomics Platform"/>
            <consortium name="The Broad Institute Genome Sequencing Center for Infectious Disease"/>
            <person name="Wu L."/>
            <person name="Ma J."/>
        </authorList>
    </citation>
    <scope>NUCLEOTIDE SEQUENCE [LARGE SCALE GENOMIC DNA]</scope>
    <source>
        <strain evidence="2">CCUG 54781</strain>
    </source>
</reference>
<organism evidence="1 2">
    <name type="scientific">Chryseobacterium zhengzhouense</name>
    <dbReference type="NCBI Taxonomy" id="1636086"/>
    <lineage>
        <taxon>Bacteria</taxon>
        <taxon>Pseudomonadati</taxon>
        <taxon>Bacteroidota</taxon>
        <taxon>Flavobacteriia</taxon>
        <taxon>Flavobacteriales</taxon>
        <taxon>Weeksellaceae</taxon>
        <taxon>Chryseobacterium group</taxon>
        <taxon>Chryseobacterium</taxon>
    </lineage>
</organism>
<evidence type="ECO:0000313" key="1">
    <source>
        <dbReference type="EMBL" id="MFC7347932.1"/>
    </source>
</evidence>
<dbReference type="RefSeq" id="WP_378180666.1">
    <property type="nucleotide sequence ID" value="NZ_JBHTCR010000007.1"/>
</dbReference>
<evidence type="ECO:0008006" key="3">
    <source>
        <dbReference type="Google" id="ProtNLM"/>
    </source>
</evidence>
<dbReference type="Proteomes" id="UP001596550">
    <property type="component" value="Unassembled WGS sequence"/>
</dbReference>
<protein>
    <recommendedName>
        <fullName evidence="3">DUF3251 domain-containing protein</fullName>
    </recommendedName>
</protein>
<gene>
    <name evidence="1" type="ORF">ACFQO9_14490</name>
</gene>